<reference evidence="1 2" key="1">
    <citation type="submission" date="2018-11" db="EMBL/GenBank/DDBJ databases">
        <title>Genomes From Bacteria Associated with the Canine Oral Cavity: a Test Case for Automated Genome-Based Taxonomic Assignment.</title>
        <authorList>
            <person name="Coil D.A."/>
            <person name="Jospin G."/>
            <person name="Darling A.E."/>
            <person name="Wallis C."/>
            <person name="Davis I.J."/>
            <person name="Harris S."/>
            <person name="Eisen J.A."/>
            <person name="Holcombe L.J."/>
            <person name="O'Flynn C."/>
        </authorList>
    </citation>
    <scope>NUCLEOTIDE SEQUENCE [LARGE SCALE GENOMIC DNA]</scope>
    <source>
        <strain evidence="1 2">COT-280</strain>
    </source>
</reference>
<dbReference type="RefSeq" id="WP_124796239.1">
    <property type="nucleotide sequence ID" value="NZ_RQYC01000027.1"/>
</dbReference>
<proteinExistence type="predicted"/>
<keyword evidence="2" id="KW-1185">Reference proteome</keyword>
<gene>
    <name evidence="1" type="ORF">EII21_10430</name>
</gene>
<comment type="caution">
    <text evidence="1">The sequence shown here is derived from an EMBL/GenBank/DDBJ whole genome shotgun (WGS) entry which is preliminary data.</text>
</comment>
<organism evidence="1 2">
    <name type="scientific">Conchiformibius steedae</name>
    <dbReference type="NCBI Taxonomy" id="153493"/>
    <lineage>
        <taxon>Bacteria</taxon>
        <taxon>Pseudomonadati</taxon>
        <taxon>Pseudomonadota</taxon>
        <taxon>Betaproteobacteria</taxon>
        <taxon>Neisseriales</taxon>
        <taxon>Neisseriaceae</taxon>
        <taxon>Conchiformibius</taxon>
    </lineage>
</organism>
<accession>A0A3P2A5M4</accession>
<dbReference type="AlphaFoldDB" id="A0A3P2A5M4"/>
<dbReference type="EMBL" id="RQYC01000027">
    <property type="protein sequence ID" value="RRD88943.1"/>
    <property type="molecule type" value="Genomic_DNA"/>
</dbReference>
<protein>
    <submittedName>
        <fullName evidence="1">Uncharacterized protein</fullName>
    </submittedName>
</protein>
<evidence type="ECO:0000313" key="2">
    <source>
        <dbReference type="Proteomes" id="UP000269923"/>
    </source>
</evidence>
<sequence>MIDINKFKKNGISDSEIQDVLSIKPEDFTIIKLISPCIIHDEIVIGYDCTYPIIVKLEGIFIHEEHNYRFVNSNTMSFLNCLAKYSEYCSNIVNYENNDELFILKIVKNYIEEMKNYDPKAFSNAQCYWAIIAQQMIDGNL</sequence>
<dbReference type="Proteomes" id="UP000269923">
    <property type="component" value="Unassembled WGS sequence"/>
</dbReference>
<name>A0A3P2A5M4_9NEIS</name>
<evidence type="ECO:0000313" key="1">
    <source>
        <dbReference type="EMBL" id="RRD88943.1"/>
    </source>
</evidence>